<keyword evidence="1" id="KW-0489">Methyltransferase</keyword>
<dbReference type="CDD" id="cd02440">
    <property type="entry name" value="AdoMet_MTases"/>
    <property type="match status" value="1"/>
</dbReference>
<dbReference type="EMBL" id="JAGIXG020000003">
    <property type="protein sequence ID" value="KAI6784896.1"/>
    <property type="molecule type" value="Genomic_DNA"/>
</dbReference>
<comment type="caution">
    <text evidence="1">The sequence shown here is derived from an EMBL/GenBank/DDBJ whole genome shotgun (WGS) entry which is preliminary data.</text>
</comment>
<dbReference type="RefSeq" id="XP_051365752.1">
    <property type="nucleotide sequence ID" value="XM_051502574.1"/>
</dbReference>
<organism evidence="1 2">
    <name type="scientific">Emericellopsis cladophorae</name>
    <dbReference type="NCBI Taxonomy" id="2686198"/>
    <lineage>
        <taxon>Eukaryota</taxon>
        <taxon>Fungi</taxon>
        <taxon>Dikarya</taxon>
        <taxon>Ascomycota</taxon>
        <taxon>Pezizomycotina</taxon>
        <taxon>Sordariomycetes</taxon>
        <taxon>Hypocreomycetidae</taxon>
        <taxon>Hypocreales</taxon>
        <taxon>Bionectriaceae</taxon>
        <taxon>Emericellopsis</taxon>
    </lineage>
</organism>
<dbReference type="GeneID" id="75834462"/>
<dbReference type="Proteomes" id="UP001055219">
    <property type="component" value="Unassembled WGS sequence"/>
</dbReference>
<name>A0A9Q0BHB4_9HYPO</name>
<dbReference type="OrthoDB" id="2013972at2759"/>
<reference evidence="1" key="1">
    <citation type="journal article" date="2021" name="J Fungi (Basel)">
        <title>Genomic and Metabolomic Analyses of the Marine Fungus Emericellopsis cladophorae: Insights into Saltwater Adaptability Mechanisms and Its Biosynthetic Potential.</title>
        <authorList>
            <person name="Goncalves M.F.M."/>
            <person name="Hilario S."/>
            <person name="Van de Peer Y."/>
            <person name="Esteves A.C."/>
            <person name="Alves A."/>
        </authorList>
    </citation>
    <scope>NUCLEOTIDE SEQUENCE</scope>
    <source>
        <strain evidence="1">MUM 19.33</strain>
    </source>
</reference>
<accession>A0A9Q0BHB4</accession>
<protein>
    <submittedName>
        <fullName evidence="1">Methyltransferase tdiE</fullName>
    </submittedName>
</protein>
<keyword evidence="2" id="KW-1185">Reference proteome</keyword>
<dbReference type="Gene3D" id="3.40.50.150">
    <property type="entry name" value="Vaccinia Virus protein VP39"/>
    <property type="match status" value="1"/>
</dbReference>
<gene>
    <name evidence="1" type="ORF">J7T54_007990</name>
</gene>
<dbReference type="GO" id="GO:0008168">
    <property type="term" value="F:methyltransferase activity"/>
    <property type="evidence" value="ECO:0007669"/>
    <property type="project" value="UniProtKB-KW"/>
</dbReference>
<reference evidence="1" key="2">
    <citation type="submission" date="2022-07" db="EMBL/GenBank/DDBJ databases">
        <authorList>
            <person name="Goncalves M.F.M."/>
            <person name="Hilario S."/>
            <person name="Van De Peer Y."/>
            <person name="Esteves A.C."/>
            <person name="Alves A."/>
        </authorList>
    </citation>
    <scope>NUCLEOTIDE SEQUENCE</scope>
    <source>
        <strain evidence="1">MUM 19.33</strain>
    </source>
</reference>
<dbReference type="AlphaFoldDB" id="A0A9Q0BHB4"/>
<proteinExistence type="predicted"/>
<dbReference type="Pfam" id="PF13489">
    <property type="entry name" value="Methyltransf_23"/>
    <property type="match status" value="1"/>
</dbReference>
<sequence>MKYRVIGIDISPIQPEYVPPNVCFQIDDVEDDWNYDEPFDFIFCRMLTGAIADWPRFFNQSFANLEPGGWCEVQDIVAPVQCSDGTLDPDSAFATWSRDLLRATHLAGRGIDGAKLYKRQMEEAGFINVKEEIFIWPQCPWADDDYYRMLGRWTDVAITGGLEALSTALFTRHLGWKKAELDVYLTQVRKQMRDRGIHAYWPIYMVYGQKPE</sequence>
<evidence type="ECO:0000313" key="2">
    <source>
        <dbReference type="Proteomes" id="UP001055219"/>
    </source>
</evidence>
<keyword evidence="1" id="KW-0808">Transferase</keyword>
<evidence type="ECO:0000313" key="1">
    <source>
        <dbReference type="EMBL" id="KAI6784896.1"/>
    </source>
</evidence>
<dbReference type="SUPFAM" id="SSF53335">
    <property type="entry name" value="S-adenosyl-L-methionine-dependent methyltransferases"/>
    <property type="match status" value="1"/>
</dbReference>
<dbReference type="InterPro" id="IPR029063">
    <property type="entry name" value="SAM-dependent_MTases_sf"/>
</dbReference>
<dbReference type="GO" id="GO:0032259">
    <property type="term" value="P:methylation"/>
    <property type="evidence" value="ECO:0007669"/>
    <property type="project" value="UniProtKB-KW"/>
</dbReference>